<dbReference type="Pfam" id="PF14345">
    <property type="entry name" value="GDYXXLXY"/>
    <property type="match status" value="1"/>
</dbReference>
<accession>A0ABV8UXM9</accession>
<sequence length="152" mass="17528">MRKWGIPIGQTLVASLLVLSFYATTWFGDEYVLRAEPFDPWDPFYGEYVLLQYPDINQAAINADLEMGDEIYFTLTDGLDGYAVVDRLETEDFSGAIKGMYWDRRVSIEALEQYYVEQGRGPELEEAVDLKATIYISPWGSIRPYQLDVRDE</sequence>
<keyword evidence="2" id="KW-1185">Reference proteome</keyword>
<reference evidence="2" key="1">
    <citation type="journal article" date="2019" name="Int. J. Syst. Evol. Microbiol.">
        <title>The Global Catalogue of Microorganisms (GCM) 10K type strain sequencing project: providing services to taxonomists for standard genome sequencing and annotation.</title>
        <authorList>
            <consortium name="The Broad Institute Genomics Platform"/>
            <consortium name="The Broad Institute Genome Sequencing Center for Infectious Disease"/>
            <person name="Wu L."/>
            <person name="Ma J."/>
        </authorList>
    </citation>
    <scope>NUCLEOTIDE SEQUENCE [LARGE SCALE GENOMIC DNA]</scope>
    <source>
        <strain evidence="2">CCUG 50353</strain>
    </source>
</reference>
<dbReference type="InterPro" id="IPR025833">
    <property type="entry name" value="GDYXXLXY"/>
</dbReference>
<protein>
    <submittedName>
        <fullName evidence="1">GDYXXLXY domain-containing protein</fullName>
    </submittedName>
</protein>
<gene>
    <name evidence="1" type="ORF">ACFO0S_09080</name>
</gene>
<organism evidence="1 2">
    <name type="scientific">Chryseomicrobium palamuruense</name>
    <dbReference type="NCBI Taxonomy" id="682973"/>
    <lineage>
        <taxon>Bacteria</taxon>
        <taxon>Bacillati</taxon>
        <taxon>Bacillota</taxon>
        <taxon>Bacilli</taxon>
        <taxon>Bacillales</taxon>
        <taxon>Caryophanaceae</taxon>
        <taxon>Chryseomicrobium</taxon>
    </lineage>
</organism>
<evidence type="ECO:0000313" key="2">
    <source>
        <dbReference type="Proteomes" id="UP001595733"/>
    </source>
</evidence>
<name>A0ABV8UXM9_9BACL</name>
<evidence type="ECO:0000313" key="1">
    <source>
        <dbReference type="EMBL" id="MFC4355198.1"/>
    </source>
</evidence>
<proteinExistence type="predicted"/>
<dbReference type="RefSeq" id="WP_378141593.1">
    <property type="nucleotide sequence ID" value="NZ_JBHSEF010000022.1"/>
</dbReference>
<comment type="caution">
    <text evidence="1">The sequence shown here is derived from an EMBL/GenBank/DDBJ whole genome shotgun (WGS) entry which is preliminary data.</text>
</comment>
<dbReference type="EMBL" id="JBHSEF010000022">
    <property type="protein sequence ID" value="MFC4355198.1"/>
    <property type="molecule type" value="Genomic_DNA"/>
</dbReference>
<dbReference type="Proteomes" id="UP001595733">
    <property type="component" value="Unassembled WGS sequence"/>
</dbReference>